<accession>A0A382PQF3</accession>
<dbReference type="EMBL" id="UINC01109017">
    <property type="protein sequence ID" value="SVC75554.1"/>
    <property type="molecule type" value="Genomic_DNA"/>
</dbReference>
<evidence type="ECO:0000313" key="1">
    <source>
        <dbReference type="EMBL" id="SVC75554.1"/>
    </source>
</evidence>
<dbReference type="Pfam" id="PF00378">
    <property type="entry name" value="ECH_1"/>
    <property type="match status" value="1"/>
</dbReference>
<dbReference type="Gene3D" id="3.90.226.10">
    <property type="entry name" value="2-enoyl-CoA Hydratase, Chain A, domain 1"/>
    <property type="match status" value="1"/>
</dbReference>
<sequence length="199" mass="20843">MGNGPSFEHLIVSSNGRTAQMQLNRPERLNALSVALMKEITEAADWFDQQPDLRVVVVSGAGRSFCAGFDIDAFGGNNQNASGKAGGKKPADLGRVMADAIEGMAPIAIARLHGHVVGGGLVLAAACDLRIASTETSFSIPEVDLGIPLAWGGIPRLVREIGPALTKELVMTCRPFDAEEASEIGFVNKVTTIDGIDSA</sequence>
<feature type="non-terminal residue" evidence="1">
    <location>
        <position position="199"/>
    </location>
</feature>
<organism evidence="1">
    <name type="scientific">marine metagenome</name>
    <dbReference type="NCBI Taxonomy" id="408172"/>
    <lineage>
        <taxon>unclassified sequences</taxon>
        <taxon>metagenomes</taxon>
        <taxon>ecological metagenomes</taxon>
    </lineage>
</organism>
<dbReference type="SUPFAM" id="SSF52096">
    <property type="entry name" value="ClpP/crotonase"/>
    <property type="match status" value="1"/>
</dbReference>
<dbReference type="GO" id="GO:0003824">
    <property type="term" value="F:catalytic activity"/>
    <property type="evidence" value="ECO:0007669"/>
    <property type="project" value="UniProtKB-ARBA"/>
</dbReference>
<dbReference type="GO" id="GO:0006635">
    <property type="term" value="P:fatty acid beta-oxidation"/>
    <property type="evidence" value="ECO:0007669"/>
    <property type="project" value="TreeGrafter"/>
</dbReference>
<dbReference type="PANTHER" id="PTHR11941">
    <property type="entry name" value="ENOYL-COA HYDRATASE-RELATED"/>
    <property type="match status" value="1"/>
</dbReference>
<gene>
    <name evidence="1" type="ORF">METZ01_LOCUS328408</name>
</gene>
<dbReference type="AlphaFoldDB" id="A0A382PQF3"/>
<dbReference type="CDD" id="cd06558">
    <property type="entry name" value="crotonase-like"/>
    <property type="match status" value="1"/>
</dbReference>
<protein>
    <recommendedName>
        <fullName evidence="2">Enoyl-CoA hydratase</fullName>
    </recommendedName>
</protein>
<dbReference type="PANTHER" id="PTHR11941:SF54">
    <property type="entry name" value="ENOYL-COA HYDRATASE, MITOCHONDRIAL"/>
    <property type="match status" value="1"/>
</dbReference>
<proteinExistence type="predicted"/>
<reference evidence="1" key="1">
    <citation type="submission" date="2018-05" db="EMBL/GenBank/DDBJ databases">
        <authorList>
            <person name="Lanie J.A."/>
            <person name="Ng W.-L."/>
            <person name="Kazmierczak K.M."/>
            <person name="Andrzejewski T.M."/>
            <person name="Davidsen T.M."/>
            <person name="Wayne K.J."/>
            <person name="Tettelin H."/>
            <person name="Glass J.I."/>
            <person name="Rusch D."/>
            <person name="Podicherti R."/>
            <person name="Tsui H.-C.T."/>
            <person name="Winkler M.E."/>
        </authorList>
    </citation>
    <scope>NUCLEOTIDE SEQUENCE</scope>
</reference>
<dbReference type="InterPro" id="IPR029045">
    <property type="entry name" value="ClpP/crotonase-like_dom_sf"/>
</dbReference>
<dbReference type="InterPro" id="IPR001753">
    <property type="entry name" value="Enoyl-CoA_hydra/iso"/>
</dbReference>
<evidence type="ECO:0008006" key="2">
    <source>
        <dbReference type="Google" id="ProtNLM"/>
    </source>
</evidence>
<name>A0A382PQF3_9ZZZZ</name>